<protein>
    <submittedName>
        <fullName evidence="1">Uncharacterized protein</fullName>
    </submittedName>
</protein>
<evidence type="ECO:0000313" key="1">
    <source>
        <dbReference type="EMBL" id="GBO36043.1"/>
    </source>
</evidence>
<gene>
    <name evidence="1" type="ORF">AVEN_49709_1</name>
</gene>
<reference evidence="1 2" key="1">
    <citation type="journal article" date="2019" name="Sci. Rep.">
        <title>Orb-weaving spider Araneus ventricosus genome elucidates the spidroin gene catalogue.</title>
        <authorList>
            <person name="Kono N."/>
            <person name="Nakamura H."/>
            <person name="Ohtoshi R."/>
            <person name="Moran D.A.P."/>
            <person name="Shinohara A."/>
            <person name="Yoshida Y."/>
            <person name="Fujiwara M."/>
            <person name="Mori M."/>
            <person name="Tomita M."/>
            <person name="Arakawa K."/>
        </authorList>
    </citation>
    <scope>NUCLEOTIDE SEQUENCE [LARGE SCALE GENOMIC DNA]</scope>
</reference>
<organism evidence="1 2">
    <name type="scientific">Araneus ventricosus</name>
    <name type="common">Orbweaver spider</name>
    <name type="synonym">Epeira ventricosa</name>
    <dbReference type="NCBI Taxonomy" id="182803"/>
    <lineage>
        <taxon>Eukaryota</taxon>
        <taxon>Metazoa</taxon>
        <taxon>Ecdysozoa</taxon>
        <taxon>Arthropoda</taxon>
        <taxon>Chelicerata</taxon>
        <taxon>Arachnida</taxon>
        <taxon>Araneae</taxon>
        <taxon>Araneomorphae</taxon>
        <taxon>Entelegynae</taxon>
        <taxon>Araneoidea</taxon>
        <taxon>Araneidae</taxon>
        <taxon>Araneus</taxon>
    </lineage>
</organism>
<sequence length="93" mass="11084">MQRQQLKWVRFPVAGDTYFRWHSFVHAGEKAGLQTKKFSPCEGSDLRSHKDNFPVFSRCWEDYLEDMREHLCTQTAEKNANKLSHIQVQGWRQ</sequence>
<evidence type="ECO:0000313" key="2">
    <source>
        <dbReference type="Proteomes" id="UP000499080"/>
    </source>
</evidence>
<dbReference type="EMBL" id="BGPR01060107">
    <property type="protein sequence ID" value="GBO36043.1"/>
    <property type="molecule type" value="Genomic_DNA"/>
</dbReference>
<keyword evidence="2" id="KW-1185">Reference proteome</keyword>
<accession>A0A4Y2WEG1</accession>
<name>A0A4Y2WEG1_ARAVE</name>
<comment type="caution">
    <text evidence="1">The sequence shown here is derived from an EMBL/GenBank/DDBJ whole genome shotgun (WGS) entry which is preliminary data.</text>
</comment>
<dbReference type="AlphaFoldDB" id="A0A4Y2WEG1"/>
<dbReference type="Proteomes" id="UP000499080">
    <property type="component" value="Unassembled WGS sequence"/>
</dbReference>
<proteinExistence type="predicted"/>